<organism evidence="9 10">
    <name type="scientific">Streptomyces noursei</name>
    <name type="common">Streptomyces albulus</name>
    <dbReference type="NCBI Taxonomy" id="1971"/>
    <lineage>
        <taxon>Bacteria</taxon>
        <taxon>Bacillati</taxon>
        <taxon>Actinomycetota</taxon>
        <taxon>Actinomycetes</taxon>
        <taxon>Kitasatosporales</taxon>
        <taxon>Streptomycetaceae</taxon>
        <taxon>Streptomyces</taxon>
    </lineage>
</organism>
<dbReference type="GO" id="GO:0005886">
    <property type="term" value="C:plasma membrane"/>
    <property type="evidence" value="ECO:0007669"/>
    <property type="project" value="TreeGrafter"/>
</dbReference>
<dbReference type="Gene3D" id="1.10.4160.10">
    <property type="entry name" value="Hydantoin permease"/>
    <property type="match status" value="1"/>
</dbReference>
<evidence type="ECO:0000256" key="6">
    <source>
        <dbReference type="ARBA" id="ARBA00023136"/>
    </source>
</evidence>
<evidence type="ECO:0000256" key="4">
    <source>
        <dbReference type="ARBA" id="ARBA00022692"/>
    </source>
</evidence>
<dbReference type="AlphaFoldDB" id="A0A2N8PBM7"/>
<evidence type="ECO:0000256" key="2">
    <source>
        <dbReference type="ARBA" id="ARBA00008974"/>
    </source>
</evidence>
<feature type="transmembrane region" description="Helical" evidence="8">
    <location>
        <begin position="251"/>
        <end position="272"/>
    </location>
</feature>
<dbReference type="CDD" id="cd11484">
    <property type="entry name" value="SLC-NCS1sbd_CobB-like"/>
    <property type="match status" value="1"/>
</dbReference>
<feature type="transmembrane region" description="Helical" evidence="8">
    <location>
        <begin position="211"/>
        <end position="230"/>
    </location>
</feature>
<dbReference type="PANTHER" id="PTHR31806">
    <property type="entry name" value="PURINE-CYTOSINE PERMEASE FCY2-RELATED"/>
    <property type="match status" value="1"/>
</dbReference>
<dbReference type="InterPro" id="IPR001248">
    <property type="entry name" value="Pur-cyt_permease"/>
</dbReference>
<dbReference type="Proteomes" id="UP000236047">
    <property type="component" value="Unassembled WGS sequence"/>
</dbReference>
<dbReference type="RefSeq" id="WP_102925802.1">
    <property type="nucleotide sequence ID" value="NZ_LJSN01000003.1"/>
</dbReference>
<evidence type="ECO:0000313" key="10">
    <source>
        <dbReference type="Proteomes" id="UP000236047"/>
    </source>
</evidence>
<evidence type="ECO:0000256" key="8">
    <source>
        <dbReference type="SAM" id="Phobius"/>
    </source>
</evidence>
<evidence type="ECO:0000256" key="7">
    <source>
        <dbReference type="PIRNR" id="PIRNR002744"/>
    </source>
</evidence>
<feature type="transmembrane region" description="Helical" evidence="8">
    <location>
        <begin position="68"/>
        <end position="86"/>
    </location>
</feature>
<feature type="transmembrane region" description="Helical" evidence="8">
    <location>
        <begin position="438"/>
        <end position="460"/>
    </location>
</feature>
<comment type="similarity">
    <text evidence="2 7">Belongs to the purine-cytosine permease (2.A.39) family.</text>
</comment>
<evidence type="ECO:0000256" key="1">
    <source>
        <dbReference type="ARBA" id="ARBA00004141"/>
    </source>
</evidence>
<keyword evidence="5 8" id="KW-1133">Transmembrane helix</keyword>
<accession>A0A2N8PBM7</accession>
<dbReference type="EMBL" id="LJSN01000003">
    <property type="protein sequence ID" value="PNE38413.1"/>
    <property type="molecule type" value="Genomic_DNA"/>
</dbReference>
<feature type="transmembrane region" description="Helical" evidence="8">
    <location>
        <begin position="407"/>
        <end position="426"/>
    </location>
</feature>
<feature type="transmembrane region" description="Helical" evidence="8">
    <location>
        <begin position="292"/>
        <end position="314"/>
    </location>
</feature>
<dbReference type="Pfam" id="PF02133">
    <property type="entry name" value="Transp_cyt_pur"/>
    <property type="match status" value="1"/>
</dbReference>
<feature type="transmembrane region" description="Helical" evidence="8">
    <location>
        <begin position="42"/>
        <end position="62"/>
    </location>
</feature>
<proteinExistence type="inferred from homology"/>
<feature type="transmembrane region" description="Helical" evidence="8">
    <location>
        <begin position="366"/>
        <end position="386"/>
    </location>
</feature>
<keyword evidence="6 7" id="KW-0472">Membrane</keyword>
<comment type="subcellular location">
    <subcellularLocation>
        <location evidence="1">Membrane</location>
        <topology evidence="1">Multi-pass membrane protein</topology>
    </subcellularLocation>
</comment>
<dbReference type="PANTHER" id="PTHR31806:SF1">
    <property type="entry name" value="PURINE-CYTOSINE PERMEASE FCY2-RELATED"/>
    <property type="match status" value="1"/>
</dbReference>
<keyword evidence="10" id="KW-1185">Reference proteome</keyword>
<reference evidence="10" key="1">
    <citation type="submission" date="2015-09" db="EMBL/GenBank/DDBJ databases">
        <authorList>
            <person name="Graham D.E."/>
            <person name="Mahan K.M."/>
            <person name="Klingeman D.M."/>
            <person name="Fida T."/>
            <person name="Giannone R.J."/>
            <person name="Hettich R.L."/>
            <person name="Parry R.J."/>
            <person name="Spain J.C."/>
        </authorList>
    </citation>
    <scope>NUCLEOTIDE SEQUENCE [LARGE SCALE GENOMIC DNA]</scope>
    <source>
        <strain evidence="10">JCM 4701</strain>
    </source>
</reference>
<comment type="caution">
    <text evidence="9">The sequence shown here is derived from an EMBL/GenBank/DDBJ whole genome shotgun (WGS) entry which is preliminary data.</text>
</comment>
<protein>
    <submittedName>
        <fullName evidence="9">Allantoin permease</fullName>
    </submittedName>
</protein>
<keyword evidence="4 8" id="KW-0812">Transmembrane</keyword>
<name>A0A2N8PBM7_STRNR</name>
<dbReference type="GO" id="GO:0022857">
    <property type="term" value="F:transmembrane transporter activity"/>
    <property type="evidence" value="ECO:0007669"/>
    <property type="project" value="InterPro"/>
</dbReference>
<evidence type="ECO:0000256" key="5">
    <source>
        <dbReference type="ARBA" id="ARBA00022989"/>
    </source>
</evidence>
<keyword evidence="3 7" id="KW-0813">Transport</keyword>
<evidence type="ECO:0000256" key="3">
    <source>
        <dbReference type="ARBA" id="ARBA00022448"/>
    </source>
</evidence>
<feature type="transmembrane region" description="Helical" evidence="8">
    <location>
        <begin position="173"/>
        <end position="191"/>
    </location>
</feature>
<dbReference type="PRINTS" id="PR00173">
    <property type="entry name" value="EDTRNSPORT"/>
</dbReference>
<gene>
    <name evidence="9" type="ORF">AOB60_30705</name>
</gene>
<feature type="transmembrane region" description="Helical" evidence="8">
    <location>
        <begin position="147"/>
        <end position="166"/>
    </location>
</feature>
<sequence length="497" mass="52910">MDPTAPVEGTSEGRGSRMIEVRSIDYVPVRERHGKVWHQGPFWFTGNFVLTTMVTGFLGPALGLSLPASVAAVVLGACFGTFFMAFHANQGPRMGLPQMIQSRAQFGIRGAIVPFAAVVFVYVGFNVFNVVLAAQGLRTVFPGGTTLWYVLIIGVALVLAVVGHDLLHLVQRWLTYVLIAVFGVLTVGALIQLDPHSAAAAGHAAHGSWTSFLVVFSAAAGYQISYAVYVSDYSRYLPRDVSARKVIWWTYAGAAGSAAWLMSLGALLASALPHPDAISGIRQVGNAIIPGFGTFAVVVSSVALVGIMAVNAYGAMLTTTSAIDAFRAVKPTVRIRIAGIVAIGLIVFTVAMLLPENYLESFNTFVLMMLYFLIPWTAVNLVDFYWVRRGHYAVTAIFDPAGIYGRWSWRGIVAYVAGFVAMIPFFSTSFYTGPVTEALGGADLAFVPGLLVGGGLYYLLSRNLDRAAEAAAVAESERELEGVDGAGTVTAASSPPA</sequence>
<dbReference type="PIRSF" id="PIRSF002744">
    <property type="entry name" value="Pur-cyt_permease"/>
    <property type="match status" value="1"/>
</dbReference>
<dbReference type="InterPro" id="IPR026030">
    <property type="entry name" value="Pur-cyt_permease_Fcy2/21/22"/>
</dbReference>
<evidence type="ECO:0000313" key="9">
    <source>
        <dbReference type="EMBL" id="PNE38413.1"/>
    </source>
</evidence>
<feature type="transmembrane region" description="Helical" evidence="8">
    <location>
        <begin position="106"/>
        <end position="127"/>
    </location>
</feature>
<feature type="transmembrane region" description="Helical" evidence="8">
    <location>
        <begin position="335"/>
        <end position="354"/>
    </location>
</feature>